<dbReference type="InterPro" id="IPR037401">
    <property type="entry name" value="SnoaL-like"/>
</dbReference>
<dbReference type="EMBL" id="VYKJ01000014">
    <property type="protein sequence ID" value="KAA8996486.1"/>
    <property type="molecule type" value="Genomic_DNA"/>
</dbReference>
<keyword evidence="3" id="KW-1185">Reference proteome</keyword>
<reference evidence="2 3" key="1">
    <citation type="submission" date="2019-09" db="EMBL/GenBank/DDBJ databases">
        <authorList>
            <person name="Li Y."/>
        </authorList>
    </citation>
    <scope>NUCLEOTIDE SEQUENCE [LARGE SCALE GENOMIC DNA]</scope>
    <source>
        <strain evidence="2 3">L3-3HA</strain>
    </source>
</reference>
<accession>A0A5J5FU96</accession>
<dbReference type="AlphaFoldDB" id="A0A5J5FU96"/>
<dbReference type="SUPFAM" id="SSF54427">
    <property type="entry name" value="NTF2-like"/>
    <property type="match status" value="1"/>
</dbReference>
<gene>
    <name evidence="2" type="ORF">FJU30_22115</name>
</gene>
<organism evidence="2 3">
    <name type="scientific">Affinibrenneria salicis</name>
    <dbReference type="NCBI Taxonomy" id="2590031"/>
    <lineage>
        <taxon>Bacteria</taxon>
        <taxon>Pseudomonadati</taxon>
        <taxon>Pseudomonadota</taxon>
        <taxon>Gammaproteobacteria</taxon>
        <taxon>Enterobacterales</taxon>
        <taxon>Pectobacteriaceae</taxon>
        <taxon>Affinibrenneria</taxon>
    </lineage>
</organism>
<dbReference type="Pfam" id="PF12680">
    <property type="entry name" value="SnoaL_2"/>
    <property type="match status" value="1"/>
</dbReference>
<dbReference type="InterPro" id="IPR032710">
    <property type="entry name" value="NTF2-like_dom_sf"/>
</dbReference>
<protein>
    <submittedName>
        <fullName evidence="2">Nuclear transport factor 2 family protein</fullName>
    </submittedName>
</protein>
<feature type="domain" description="SnoaL-like" evidence="1">
    <location>
        <begin position="44"/>
        <end position="130"/>
    </location>
</feature>
<comment type="caution">
    <text evidence="2">The sequence shown here is derived from an EMBL/GenBank/DDBJ whole genome shotgun (WGS) entry which is preliminary data.</text>
</comment>
<evidence type="ECO:0000259" key="1">
    <source>
        <dbReference type="Pfam" id="PF12680"/>
    </source>
</evidence>
<dbReference type="Proteomes" id="UP000335415">
    <property type="component" value="Unassembled WGS sequence"/>
</dbReference>
<proteinExistence type="predicted"/>
<evidence type="ECO:0000313" key="3">
    <source>
        <dbReference type="Proteomes" id="UP000335415"/>
    </source>
</evidence>
<dbReference type="Gene3D" id="3.10.450.50">
    <property type="match status" value="1"/>
</dbReference>
<evidence type="ECO:0000313" key="2">
    <source>
        <dbReference type="EMBL" id="KAA8996486.1"/>
    </source>
</evidence>
<name>A0A5J5FU96_9GAMM</name>
<dbReference type="OrthoDB" id="1256785at2"/>
<sequence length="151" mass="16798">MLRVADHQRGITSMTNQPIELNLQQKKNIIELILAALLNPDVAAETLLNYITPDYQQWVNGITLDRQAFLQHARQLKSILHSGQAVIHRFTGNGDSAVSIHDVAATKNSGEQINIRVIAWFTFQAEKICAVEEMSSVALGTEQDHQLASCH</sequence>